<feature type="domain" description="Superoxide dismutase copper/zinc binding" evidence="4">
    <location>
        <begin position="128"/>
        <end position="258"/>
    </location>
</feature>
<sequence>MKKWSRITPAVILALSLSMSGCATGEQTTSGNQNTGNPSSSGQNSSSDTNSSSSSTGASGSANGGTGAGSTSGSTTGSASSSTSSGGNGAGTVQQGTPQSSPQGTPSAQASDQPIKLEIKDTKMASLGTAELKKHAEGVEIKLNVSGLTPGKHGIHIHQFAKCEGPDFKSAGDHFNPEQKKHGLEQPDGGHAGDLPNIEADANGSVNATLISKTTTLDTGKTNSLLGGDGKSLIIHAKEDDGKTDPSGNSGDRVACAVMK</sequence>
<dbReference type="Gene3D" id="2.60.40.200">
    <property type="entry name" value="Superoxide dismutase, copper/zinc binding domain"/>
    <property type="match status" value="1"/>
</dbReference>
<dbReference type="GO" id="GO:0005507">
    <property type="term" value="F:copper ion binding"/>
    <property type="evidence" value="ECO:0007669"/>
    <property type="project" value="InterPro"/>
</dbReference>
<dbReference type="OrthoDB" id="9792957at2"/>
<evidence type="ECO:0000256" key="1">
    <source>
        <dbReference type="ARBA" id="ARBA00010457"/>
    </source>
</evidence>
<evidence type="ECO:0000313" key="6">
    <source>
        <dbReference type="Proteomes" id="UP000214746"/>
    </source>
</evidence>
<protein>
    <submittedName>
        <fullName evidence="5">Superoxide dismutase family protein</fullName>
    </submittedName>
</protein>
<dbReference type="AlphaFoldDB" id="A0A2W1P349"/>
<feature type="compositionally biased region" description="Basic and acidic residues" evidence="2">
    <location>
        <begin position="172"/>
        <end position="185"/>
    </location>
</feature>
<dbReference type="GO" id="GO:0006801">
    <property type="term" value="P:superoxide metabolic process"/>
    <property type="evidence" value="ECO:0007669"/>
    <property type="project" value="InterPro"/>
</dbReference>
<accession>A0A2W1P349</accession>
<gene>
    <name evidence="5" type="ORF">CBW46_006990</name>
</gene>
<dbReference type="InterPro" id="IPR036423">
    <property type="entry name" value="SOD-like_Cu/Zn_dom_sf"/>
</dbReference>
<keyword evidence="6" id="KW-1185">Reference proteome</keyword>
<evidence type="ECO:0000256" key="3">
    <source>
        <dbReference type="SAM" id="SignalP"/>
    </source>
</evidence>
<dbReference type="RefSeq" id="WP_089199266.1">
    <property type="nucleotide sequence ID" value="NZ_NHRJ02000002.1"/>
</dbReference>
<feature type="region of interest" description="Disordered" evidence="2">
    <location>
        <begin position="237"/>
        <end position="260"/>
    </location>
</feature>
<feature type="compositionally biased region" description="Polar residues" evidence="2">
    <location>
        <begin position="93"/>
        <end position="112"/>
    </location>
</feature>
<organism evidence="5 6">
    <name type="scientific">Paenibacillus xerothermodurans</name>
    <dbReference type="NCBI Taxonomy" id="1977292"/>
    <lineage>
        <taxon>Bacteria</taxon>
        <taxon>Bacillati</taxon>
        <taxon>Bacillota</taxon>
        <taxon>Bacilli</taxon>
        <taxon>Bacillales</taxon>
        <taxon>Paenibacillaceae</taxon>
        <taxon>Paenibacillus</taxon>
    </lineage>
</organism>
<feature type="region of interest" description="Disordered" evidence="2">
    <location>
        <begin position="22"/>
        <end position="112"/>
    </location>
</feature>
<feature type="compositionally biased region" description="Low complexity" evidence="2">
    <location>
        <begin position="71"/>
        <end position="85"/>
    </location>
</feature>
<dbReference type="SUPFAM" id="SSF49329">
    <property type="entry name" value="Cu,Zn superoxide dismutase-like"/>
    <property type="match status" value="1"/>
</dbReference>
<keyword evidence="3" id="KW-0732">Signal</keyword>
<dbReference type="CDD" id="cd00305">
    <property type="entry name" value="Cu-Zn_Superoxide_Dismutase"/>
    <property type="match status" value="1"/>
</dbReference>
<feature type="signal peptide" evidence="3">
    <location>
        <begin position="1"/>
        <end position="25"/>
    </location>
</feature>
<evidence type="ECO:0000256" key="2">
    <source>
        <dbReference type="SAM" id="MobiDB-lite"/>
    </source>
</evidence>
<dbReference type="InterPro" id="IPR001424">
    <property type="entry name" value="SOD_Cu_Zn_dom"/>
</dbReference>
<feature type="chain" id="PRO_5039707412" evidence="3">
    <location>
        <begin position="26"/>
        <end position="260"/>
    </location>
</feature>
<dbReference type="Proteomes" id="UP000214746">
    <property type="component" value="Unassembled WGS sequence"/>
</dbReference>
<reference evidence="5" key="1">
    <citation type="submission" date="2018-06" db="EMBL/GenBank/DDBJ databases">
        <title>Paenibacillus xerothermodurans sp. nov. an extremely dry heat resistant spore forming bacterium isolated from the soil of Cape Canaveral, Florida.</title>
        <authorList>
            <person name="Seuylemezian A."/>
            <person name="Kaur N."/>
            <person name="Patil P."/>
            <person name="Patil P."/>
            <person name="Mayilraj S."/>
            <person name="Vaishampayan P."/>
        </authorList>
    </citation>
    <scope>NUCLEOTIDE SEQUENCE [LARGE SCALE GENOMIC DNA]</scope>
    <source>
        <strain evidence="5">ATCC 27380</strain>
    </source>
</reference>
<dbReference type="PANTHER" id="PTHR10003">
    <property type="entry name" value="SUPEROXIDE DISMUTASE CU-ZN -RELATED"/>
    <property type="match status" value="1"/>
</dbReference>
<proteinExistence type="inferred from homology"/>
<dbReference type="EMBL" id="NHRJ02000002">
    <property type="protein sequence ID" value="PZE22122.1"/>
    <property type="molecule type" value="Genomic_DNA"/>
</dbReference>
<evidence type="ECO:0000313" key="5">
    <source>
        <dbReference type="EMBL" id="PZE22122.1"/>
    </source>
</evidence>
<evidence type="ECO:0000259" key="4">
    <source>
        <dbReference type="Pfam" id="PF00080"/>
    </source>
</evidence>
<dbReference type="InterPro" id="IPR024134">
    <property type="entry name" value="SOD_Cu/Zn_/chaperone"/>
</dbReference>
<dbReference type="Pfam" id="PF00080">
    <property type="entry name" value="Sod_Cu"/>
    <property type="match status" value="1"/>
</dbReference>
<feature type="compositionally biased region" description="Low complexity" evidence="2">
    <location>
        <begin position="24"/>
        <end position="61"/>
    </location>
</feature>
<feature type="region of interest" description="Disordered" evidence="2">
    <location>
        <begin position="172"/>
        <end position="194"/>
    </location>
</feature>
<dbReference type="PROSITE" id="PS51257">
    <property type="entry name" value="PROKAR_LIPOPROTEIN"/>
    <property type="match status" value="1"/>
</dbReference>
<comment type="caution">
    <text evidence="5">The sequence shown here is derived from an EMBL/GenBank/DDBJ whole genome shotgun (WGS) entry which is preliminary data.</text>
</comment>
<name>A0A2W1P349_PAEXE</name>
<comment type="similarity">
    <text evidence="1">Belongs to the Cu-Zn superoxide dismutase family.</text>
</comment>